<evidence type="ECO:0000256" key="4">
    <source>
        <dbReference type="ARBA" id="ARBA00035204"/>
    </source>
</evidence>
<evidence type="ECO:0000256" key="3">
    <source>
        <dbReference type="ARBA" id="ARBA00023274"/>
    </source>
</evidence>
<dbReference type="GO" id="GO:1990904">
    <property type="term" value="C:ribonucleoprotein complex"/>
    <property type="evidence" value="ECO:0007669"/>
    <property type="project" value="UniProtKB-KW"/>
</dbReference>
<gene>
    <name evidence="5" type="primary">rpmC</name>
    <name evidence="6" type="ORF">EVB02_04680</name>
</gene>
<dbReference type="EMBL" id="SHBO01000081">
    <property type="protein sequence ID" value="RZO02053.1"/>
    <property type="molecule type" value="Genomic_DNA"/>
</dbReference>
<dbReference type="Proteomes" id="UP000318148">
    <property type="component" value="Unassembled WGS sequence"/>
</dbReference>
<dbReference type="Gene3D" id="1.10.287.310">
    <property type="match status" value="1"/>
</dbReference>
<protein>
    <recommendedName>
        <fullName evidence="4 5">Large ribosomal subunit protein uL29</fullName>
    </recommendedName>
</protein>
<evidence type="ECO:0000313" key="6">
    <source>
        <dbReference type="EMBL" id="RZO02053.1"/>
    </source>
</evidence>
<evidence type="ECO:0000256" key="5">
    <source>
        <dbReference type="HAMAP-Rule" id="MF_00374"/>
    </source>
</evidence>
<comment type="caution">
    <text evidence="6">The sequence shown here is derived from an EMBL/GenBank/DDBJ whole genome shotgun (WGS) entry which is preliminary data.</text>
</comment>
<evidence type="ECO:0000256" key="1">
    <source>
        <dbReference type="ARBA" id="ARBA00009254"/>
    </source>
</evidence>
<keyword evidence="3 5" id="KW-0687">Ribonucleoprotein</keyword>
<dbReference type="HAMAP" id="MF_00374">
    <property type="entry name" value="Ribosomal_uL29"/>
    <property type="match status" value="1"/>
</dbReference>
<proteinExistence type="inferred from homology"/>
<dbReference type="GO" id="GO:0006412">
    <property type="term" value="P:translation"/>
    <property type="evidence" value="ECO:0007669"/>
    <property type="project" value="UniProtKB-UniRule"/>
</dbReference>
<evidence type="ECO:0000313" key="7">
    <source>
        <dbReference type="Proteomes" id="UP000318148"/>
    </source>
</evidence>
<dbReference type="InterPro" id="IPR036049">
    <property type="entry name" value="Ribosomal_uL29_sf"/>
</dbReference>
<comment type="similarity">
    <text evidence="1 5">Belongs to the universal ribosomal protein uL29 family.</text>
</comment>
<dbReference type="InterPro" id="IPR001854">
    <property type="entry name" value="Ribosomal_uL29"/>
</dbReference>
<dbReference type="GO" id="GO:0003735">
    <property type="term" value="F:structural constituent of ribosome"/>
    <property type="evidence" value="ECO:0007669"/>
    <property type="project" value="InterPro"/>
</dbReference>
<keyword evidence="2 5" id="KW-0689">Ribosomal protein</keyword>
<name>A0A520LJI2_9GAMM</name>
<dbReference type="Pfam" id="PF00831">
    <property type="entry name" value="Ribosomal_L29"/>
    <property type="match status" value="1"/>
</dbReference>
<evidence type="ECO:0000256" key="2">
    <source>
        <dbReference type="ARBA" id="ARBA00022980"/>
    </source>
</evidence>
<dbReference type="GO" id="GO:0005840">
    <property type="term" value="C:ribosome"/>
    <property type="evidence" value="ECO:0007669"/>
    <property type="project" value="UniProtKB-KW"/>
</dbReference>
<organism evidence="6 7">
    <name type="scientific">SAR92 clade bacterium</name>
    <dbReference type="NCBI Taxonomy" id="2315479"/>
    <lineage>
        <taxon>Bacteria</taxon>
        <taxon>Pseudomonadati</taxon>
        <taxon>Pseudomonadota</taxon>
        <taxon>Gammaproteobacteria</taxon>
        <taxon>Cellvibrionales</taxon>
        <taxon>Porticoccaceae</taxon>
        <taxon>SAR92 clade</taxon>
    </lineage>
</organism>
<accession>A0A520LJI2</accession>
<sequence>MKVSEVAEKSLKELELALGEEQKKHFNIKAKMKTGQLSETHLAAISRKNIARFKTIINSKAGD</sequence>
<dbReference type="AlphaFoldDB" id="A0A520LJI2"/>
<reference evidence="6 7" key="1">
    <citation type="submission" date="2019-02" db="EMBL/GenBank/DDBJ databases">
        <title>Prokaryotic population dynamics and viral predation in marine succession experiment using metagenomics: the confinement effect.</title>
        <authorList>
            <person name="Haro-Moreno J.M."/>
            <person name="Rodriguez-Valera F."/>
            <person name="Lopez-Perez M."/>
        </authorList>
    </citation>
    <scope>NUCLEOTIDE SEQUENCE [LARGE SCALE GENOMIC DNA]</scope>
    <source>
        <strain evidence="6">MED-G169</strain>
    </source>
</reference>
<dbReference type="NCBIfam" id="TIGR00012">
    <property type="entry name" value="L29"/>
    <property type="match status" value="1"/>
</dbReference>
<dbReference type="SUPFAM" id="SSF46561">
    <property type="entry name" value="Ribosomal protein L29 (L29p)"/>
    <property type="match status" value="1"/>
</dbReference>